<dbReference type="Gene3D" id="3.10.20.30">
    <property type="match status" value="1"/>
</dbReference>
<comment type="caution">
    <text evidence="16">The sequence shown here is derived from an EMBL/GenBank/DDBJ whole genome shotgun (WGS) entry which is preliminary data.</text>
</comment>
<dbReference type="GO" id="GO:0004829">
    <property type="term" value="F:threonine-tRNA ligase activity"/>
    <property type="evidence" value="ECO:0007669"/>
    <property type="project" value="UniProtKB-UniRule"/>
</dbReference>
<evidence type="ECO:0000313" key="17">
    <source>
        <dbReference type="Proteomes" id="UP000823990"/>
    </source>
</evidence>
<dbReference type="EMBL" id="DXHS01000069">
    <property type="protein sequence ID" value="HIW02509.1"/>
    <property type="molecule type" value="Genomic_DNA"/>
</dbReference>
<dbReference type="Proteomes" id="UP000823990">
    <property type="component" value="Unassembled WGS sequence"/>
</dbReference>
<evidence type="ECO:0000256" key="9">
    <source>
        <dbReference type="ARBA" id="ARBA00022884"/>
    </source>
</evidence>
<sequence>MTVTLKDGSTIQAEQGEKIIDVTKRISEGLARNALIARMNGKLVDLTRTIDEDCTLEILTFKDEEGRNAYRHTCAHILAQAVKNLYPDAKLAIGPAIKTGFYYDFDLPSPITMDDLPRIEKEMESIIKADLPIERSVVTRKQALTRMRGFDEIYKLQLIEDLPRGSEITLYTQGNFVDLCAGPHLMSTGKVKCFKLTQITGAYWRGNEQNKMLTRIYGTAFEKKSELTEYLNAVEEAKKRDHNKLGRELGIFMTDELVGQGLPLLMPNGAKLFQILQRFVENEEERRGYMLTKTPYMAKSDLYKISGHWDHYKDGMFLLGDEAMDDEVMALRPMTCPFQYLIYKNGIKSYRDLPCRYNETSTLFRNESSGEMHGLTRVRQFTLSEAHIICAPEHVEEEFKNVFELILYMEKCLGISDEISYRFSKWDPKKKTKYINNPKAWTETQTLMKKILDDLGINYVEADGEAAFYGPKLDLQARNVWGKEDTIITIQLDFAAAERFDMFYVAEDGTRKRPMVIHRSSIGSYERTIAMLIEKYAGAFPVWMSPNQVKVLALTDRTADKCKEIVSRLHALGIRATSDLRNEKIGFKIREAQLEKTPYMLIIGDREAEEDKVSVRARKAGDLGTMTFDEFATRIKNEIETFSLEN</sequence>
<dbReference type="GO" id="GO:0140096">
    <property type="term" value="F:catalytic activity, acting on a protein"/>
    <property type="evidence" value="ECO:0007669"/>
    <property type="project" value="UniProtKB-ARBA"/>
</dbReference>
<dbReference type="InterPro" id="IPR004154">
    <property type="entry name" value="Anticodon-bd"/>
</dbReference>
<feature type="domain" description="TGS" evidence="15">
    <location>
        <begin position="1"/>
        <end position="60"/>
    </location>
</feature>
<evidence type="ECO:0000256" key="5">
    <source>
        <dbReference type="ARBA" id="ARBA00022723"/>
    </source>
</evidence>
<dbReference type="Pfam" id="PF03129">
    <property type="entry name" value="HGTP_anticodon"/>
    <property type="match status" value="1"/>
</dbReference>
<evidence type="ECO:0000256" key="4">
    <source>
        <dbReference type="ARBA" id="ARBA00022598"/>
    </source>
</evidence>
<comment type="subunit">
    <text evidence="13">Homodimer.</text>
</comment>
<comment type="cofactor">
    <cofactor evidence="13">
        <name>Zn(2+)</name>
        <dbReference type="ChEBI" id="CHEBI:29105"/>
    </cofactor>
    <text evidence="13">Binds 1 zinc ion per subunit.</text>
</comment>
<keyword evidence="9 13" id="KW-0694">RNA-binding</keyword>
<keyword evidence="5 13" id="KW-0479">Metal-binding</keyword>
<evidence type="ECO:0000256" key="3">
    <source>
        <dbReference type="ARBA" id="ARBA00022555"/>
    </source>
</evidence>
<dbReference type="InterPro" id="IPR018163">
    <property type="entry name" value="Thr/Ala-tRNA-synth_IIc_edit"/>
</dbReference>
<dbReference type="Pfam" id="PF00587">
    <property type="entry name" value="tRNA-synt_2b"/>
    <property type="match status" value="1"/>
</dbReference>
<keyword evidence="11 13" id="KW-0030">Aminoacyl-tRNA synthetase</keyword>
<keyword evidence="10 13" id="KW-0648">Protein biosynthesis</keyword>
<dbReference type="Pfam" id="PF07973">
    <property type="entry name" value="tRNA_SAD"/>
    <property type="match status" value="1"/>
</dbReference>
<dbReference type="CDD" id="cd01667">
    <property type="entry name" value="TGS_ThrRS"/>
    <property type="match status" value="1"/>
</dbReference>
<dbReference type="InterPro" id="IPR002314">
    <property type="entry name" value="aa-tRNA-synt_IIb"/>
</dbReference>
<dbReference type="Gene3D" id="3.40.50.800">
    <property type="entry name" value="Anticodon-binding domain"/>
    <property type="match status" value="1"/>
</dbReference>
<name>A0A9D1TRJ4_9FIRM</name>
<dbReference type="PANTHER" id="PTHR11451:SF56">
    <property type="entry name" value="THREONINE--TRNA LIGASE 1"/>
    <property type="match status" value="1"/>
</dbReference>
<evidence type="ECO:0000256" key="2">
    <source>
        <dbReference type="ARBA" id="ARBA00022490"/>
    </source>
</evidence>
<keyword evidence="3 13" id="KW-0820">tRNA-binding</keyword>
<dbReference type="InterPro" id="IPR012675">
    <property type="entry name" value="Beta-grasp_dom_sf"/>
</dbReference>
<dbReference type="PRINTS" id="PR01047">
    <property type="entry name" value="TRNASYNTHTHR"/>
</dbReference>
<organism evidence="16 17">
    <name type="scientific">Candidatus Protoclostridium stercorigallinarum</name>
    <dbReference type="NCBI Taxonomy" id="2838741"/>
    <lineage>
        <taxon>Bacteria</taxon>
        <taxon>Bacillati</taxon>
        <taxon>Bacillota</taxon>
        <taxon>Clostridia</taxon>
        <taxon>Candidatus Protoclostridium</taxon>
    </lineage>
</organism>
<dbReference type="InterPro" id="IPR012947">
    <property type="entry name" value="tRNA_SAD"/>
</dbReference>
<evidence type="ECO:0000313" key="16">
    <source>
        <dbReference type="EMBL" id="HIW02509.1"/>
    </source>
</evidence>
<dbReference type="CDD" id="cd00860">
    <property type="entry name" value="ThrRS_anticodon"/>
    <property type="match status" value="1"/>
</dbReference>
<evidence type="ECO:0000259" key="15">
    <source>
        <dbReference type="PROSITE" id="PS51880"/>
    </source>
</evidence>
<dbReference type="InterPro" id="IPR045864">
    <property type="entry name" value="aa-tRNA-synth_II/BPL/LPL"/>
</dbReference>
<evidence type="ECO:0000256" key="7">
    <source>
        <dbReference type="ARBA" id="ARBA00022833"/>
    </source>
</evidence>
<evidence type="ECO:0000256" key="10">
    <source>
        <dbReference type="ARBA" id="ARBA00022917"/>
    </source>
</evidence>
<gene>
    <name evidence="13 16" type="primary">thrS</name>
    <name evidence="16" type="ORF">H9892_04135</name>
</gene>
<evidence type="ECO:0000256" key="1">
    <source>
        <dbReference type="ARBA" id="ARBA00008226"/>
    </source>
</evidence>
<evidence type="ECO:0000256" key="8">
    <source>
        <dbReference type="ARBA" id="ARBA00022840"/>
    </source>
</evidence>
<dbReference type="GO" id="GO:0046872">
    <property type="term" value="F:metal ion binding"/>
    <property type="evidence" value="ECO:0007669"/>
    <property type="project" value="UniProtKB-KW"/>
</dbReference>
<keyword evidence="4 13" id="KW-0436">Ligase</keyword>
<dbReference type="PROSITE" id="PS50862">
    <property type="entry name" value="AA_TRNA_LIGASE_II"/>
    <property type="match status" value="1"/>
</dbReference>
<evidence type="ECO:0000256" key="13">
    <source>
        <dbReference type="HAMAP-Rule" id="MF_00184"/>
    </source>
</evidence>
<dbReference type="AlphaFoldDB" id="A0A9D1TRJ4"/>
<accession>A0A9D1TRJ4</accession>
<dbReference type="GO" id="GO:0000049">
    <property type="term" value="F:tRNA binding"/>
    <property type="evidence" value="ECO:0007669"/>
    <property type="project" value="UniProtKB-KW"/>
</dbReference>
<dbReference type="InterPro" id="IPR047246">
    <property type="entry name" value="ThrRS_anticodon"/>
</dbReference>
<reference evidence="16" key="2">
    <citation type="submission" date="2021-04" db="EMBL/GenBank/DDBJ databases">
        <authorList>
            <person name="Gilroy R."/>
        </authorList>
    </citation>
    <scope>NUCLEOTIDE SEQUENCE</scope>
    <source>
        <strain evidence="16">12435</strain>
    </source>
</reference>
<keyword evidence="2 13" id="KW-0963">Cytoplasm</keyword>
<comment type="similarity">
    <text evidence="1 13">Belongs to the class-II aminoacyl-tRNA synthetase family.</text>
</comment>
<keyword evidence="7 13" id="KW-0862">Zinc</keyword>
<dbReference type="GO" id="GO:0005524">
    <property type="term" value="F:ATP binding"/>
    <property type="evidence" value="ECO:0007669"/>
    <property type="project" value="UniProtKB-UniRule"/>
</dbReference>
<proteinExistence type="inferred from homology"/>
<dbReference type="GO" id="GO:0006435">
    <property type="term" value="P:threonyl-tRNA aminoacylation"/>
    <property type="evidence" value="ECO:0007669"/>
    <property type="project" value="UniProtKB-UniRule"/>
</dbReference>
<comment type="caution">
    <text evidence="13">Lacks conserved residue(s) required for the propagation of feature annotation.</text>
</comment>
<dbReference type="Gene3D" id="3.30.980.10">
    <property type="entry name" value="Threonyl-trna Synthetase, Chain A, domain 2"/>
    <property type="match status" value="1"/>
</dbReference>
<feature type="binding site" evidence="13">
    <location>
        <position position="387"/>
    </location>
    <ligand>
        <name>Zn(2+)</name>
        <dbReference type="ChEBI" id="CHEBI:29105"/>
        <note>catalytic</note>
    </ligand>
</feature>
<keyword evidence="8 13" id="KW-0067">ATP-binding</keyword>
<dbReference type="PANTHER" id="PTHR11451">
    <property type="entry name" value="THREONINE-TRNA LIGASE"/>
    <property type="match status" value="1"/>
</dbReference>
<keyword evidence="6 13" id="KW-0547">Nucleotide-binding</keyword>
<dbReference type="EC" id="6.1.1.3" evidence="13"/>
<evidence type="ECO:0000256" key="11">
    <source>
        <dbReference type="ARBA" id="ARBA00023146"/>
    </source>
</evidence>
<dbReference type="InterPro" id="IPR033728">
    <property type="entry name" value="ThrRS_core"/>
</dbReference>
<dbReference type="FunFam" id="3.30.980.10:FF:000005">
    <property type="entry name" value="Threonyl-tRNA synthetase, mitochondrial"/>
    <property type="match status" value="1"/>
</dbReference>
<dbReference type="InterPro" id="IPR006195">
    <property type="entry name" value="aa-tRNA-synth_II"/>
</dbReference>
<dbReference type="SUPFAM" id="SSF55681">
    <property type="entry name" value="Class II aaRS and biotin synthetases"/>
    <property type="match status" value="1"/>
</dbReference>
<dbReference type="InterPro" id="IPR036621">
    <property type="entry name" value="Anticodon-bd_dom_sf"/>
</dbReference>
<dbReference type="GO" id="GO:0016740">
    <property type="term" value="F:transferase activity"/>
    <property type="evidence" value="ECO:0007669"/>
    <property type="project" value="UniProtKB-ARBA"/>
</dbReference>
<reference evidence="16" key="1">
    <citation type="journal article" date="2021" name="PeerJ">
        <title>Extensive microbial diversity within the chicken gut microbiome revealed by metagenomics and culture.</title>
        <authorList>
            <person name="Gilroy R."/>
            <person name="Ravi A."/>
            <person name="Getino M."/>
            <person name="Pursley I."/>
            <person name="Horton D.L."/>
            <person name="Alikhan N.F."/>
            <person name="Baker D."/>
            <person name="Gharbi K."/>
            <person name="Hall N."/>
            <person name="Watson M."/>
            <person name="Adriaenssens E.M."/>
            <person name="Foster-Nyarko E."/>
            <person name="Jarju S."/>
            <person name="Secka A."/>
            <person name="Antonio M."/>
            <person name="Oren A."/>
            <person name="Chaudhuri R.R."/>
            <person name="La Ragione R."/>
            <person name="Hildebrand F."/>
            <person name="Pallen M.J."/>
        </authorList>
    </citation>
    <scope>NUCLEOTIDE SEQUENCE</scope>
    <source>
        <strain evidence="16">12435</strain>
    </source>
</reference>
<evidence type="ECO:0000259" key="14">
    <source>
        <dbReference type="PROSITE" id="PS50862"/>
    </source>
</evidence>
<feature type="binding site" evidence="13">
    <location>
        <position position="336"/>
    </location>
    <ligand>
        <name>Zn(2+)</name>
        <dbReference type="ChEBI" id="CHEBI:29105"/>
        <note>catalytic</note>
    </ligand>
</feature>
<dbReference type="InterPro" id="IPR004095">
    <property type="entry name" value="TGS"/>
</dbReference>
<dbReference type="SUPFAM" id="SSF55186">
    <property type="entry name" value="ThrRS/AlaRS common domain"/>
    <property type="match status" value="1"/>
</dbReference>
<dbReference type="GO" id="GO:0005737">
    <property type="term" value="C:cytoplasm"/>
    <property type="evidence" value="ECO:0007669"/>
    <property type="project" value="UniProtKB-SubCell"/>
</dbReference>
<dbReference type="SMART" id="SM00863">
    <property type="entry name" value="tRNA_SAD"/>
    <property type="match status" value="1"/>
</dbReference>
<dbReference type="FunFam" id="3.30.54.20:FF:000002">
    <property type="entry name" value="Threonine--tRNA ligase"/>
    <property type="match status" value="1"/>
</dbReference>
<dbReference type="PROSITE" id="PS51880">
    <property type="entry name" value="TGS"/>
    <property type="match status" value="1"/>
</dbReference>
<evidence type="ECO:0000256" key="12">
    <source>
        <dbReference type="ARBA" id="ARBA00049515"/>
    </source>
</evidence>
<dbReference type="SUPFAM" id="SSF81271">
    <property type="entry name" value="TGS-like"/>
    <property type="match status" value="1"/>
</dbReference>
<feature type="binding site" evidence="13">
    <location>
        <position position="518"/>
    </location>
    <ligand>
        <name>Zn(2+)</name>
        <dbReference type="ChEBI" id="CHEBI:29105"/>
        <note>catalytic</note>
    </ligand>
</feature>
<dbReference type="Pfam" id="PF02824">
    <property type="entry name" value="TGS"/>
    <property type="match status" value="1"/>
</dbReference>
<dbReference type="SUPFAM" id="SSF52954">
    <property type="entry name" value="Class II aaRS ABD-related"/>
    <property type="match status" value="1"/>
</dbReference>
<dbReference type="CDD" id="cd00771">
    <property type="entry name" value="ThrRS_core"/>
    <property type="match status" value="1"/>
</dbReference>
<dbReference type="InterPro" id="IPR012676">
    <property type="entry name" value="TGS-like"/>
</dbReference>
<comment type="catalytic activity">
    <reaction evidence="12 13">
        <text>tRNA(Thr) + L-threonine + ATP = L-threonyl-tRNA(Thr) + AMP + diphosphate + H(+)</text>
        <dbReference type="Rhea" id="RHEA:24624"/>
        <dbReference type="Rhea" id="RHEA-COMP:9670"/>
        <dbReference type="Rhea" id="RHEA-COMP:9704"/>
        <dbReference type="ChEBI" id="CHEBI:15378"/>
        <dbReference type="ChEBI" id="CHEBI:30616"/>
        <dbReference type="ChEBI" id="CHEBI:33019"/>
        <dbReference type="ChEBI" id="CHEBI:57926"/>
        <dbReference type="ChEBI" id="CHEBI:78442"/>
        <dbReference type="ChEBI" id="CHEBI:78534"/>
        <dbReference type="ChEBI" id="CHEBI:456215"/>
        <dbReference type="EC" id="6.1.1.3"/>
    </reaction>
</comment>
<dbReference type="FunFam" id="3.30.930.10:FF:000002">
    <property type="entry name" value="Threonine--tRNA ligase"/>
    <property type="match status" value="1"/>
</dbReference>
<dbReference type="FunFam" id="3.40.50.800:FF:000001">
    <property type="entry name" value="Threonine--tRNA ligase"/>
    <property type="match status" value="1"/>
</dbReference>
<feature type="domain" description="Aminoacyl-transfer RNA synthetases class-II family profile" evidence="14">
    <location>
        <begin position="265"/>
        <end position="541"/>
    </location>
</feature>
<dbReference type="Gene3D" id="3.30.54.20">
    <property type="match status" value="1"/>
</dbReference>
<protein>
    <recommendedName>
        <fullName evidence="13">Threonine--tRNA ligase</fullName>
        <ecNumber evidence="13">6.1.1.3</ecNumber>
    </recommendedName>
    <alternativeName>
        <fullName evidence="13">Threonyl-tRNA synthetase</fullName>
        <shortName evidence="13">ThrRS</shortName>
    </alternativeName>
</protein>
<dbReference type="HAMAP" id="MF_00184">
    <property type="entry name" value="Thr_tRNA_synth"/>
    <property type="match status" value="1"/>
</dbReference>
<dbReference type="NCBIfam" id="TIGR00418">
    <property type="entry name" value="thrS"/>
    <property type="match status" value="1"/>
</dbReference>
<evidence type="ECO:0000256" key="6">
    <source>
        <dbReference type="ARBA" id="ARBA00022741"/>
    </source>
</evidence>
<comment type="subcellular location">
    <subcellularLocation>
        <location evidence="13">Cytoplasm</location>
    </subcellularLocation>
</comment>
<dbReference type="InterPro" id="IPR002320">
    <property type="entry name" value="Thr-tRNA-ligase_IIa"/>
</dbReference>
<dbReference type="Gene3D" id="3.30.930.10">
    <property type="entry name" value="Bira Bifunctional Protein, Domain 2"/>
    <property type="match status" value="1"/>
</dbReference>